<reference evidence="3" key="1">
    <citation type="journal article" date="2011" name="Genome Res.">
        <title>Phylogeny-wide analysis of social amoeba genomes highlights ancient origins for complex intercellular communication.</title>
        <authorList>
            <person name="Heidel A.J."/>
            <person name="Lawal H.M."/>
            <person name="Felder M."/>
            <person name="Schilde C."/>
            <person name="Helps N.R."/>
            <person name="Tunggal B."/>
            <person name="Rivero F."/>
            <person name="John U."/>
            <person name="Schleicher M."/>
            <person name="Eichinger L."/>
            <person name="Platzer M."/>
            <person name="Noegel A.A."/>
            <person name="Schaap P."/>
            <person name="Gloeckner G."/>
        </authorList>
    </citation>
    <scope>NUCLEOTIDE SEQUENCE [LARGE SCALE GENOMIC DNA]</scope>
    <source>
        <strain evidence="3">SH3</strain>
    </source>
</reference>
<evidence type="ECO:0000256" key="1">
    <source>
        <dbReference type="SAM" id="SignalP"/>
    </source>
</evidence>
<dbReference type="KEGG" id="dfa:DFA_03562"/>
<feature type="chain" id="PRO_5003319301" evidence="1">
    <location>
        <begin position="20"/>
        <end position="94"/>
    </location>
</feature>
<accession>F4PI30</accession>
<protein>
    <submittedName>
        <fullName evidence="2">Uncharacterized protein</fullName>
    </submittedName>
</protein>
<dbReference type="RefSeq" id="XP_004363164.1">
    <property type="nucleotide sequence ID" value="XM_004363107.1"/>
</dbReference>
<evidence type="ECO:0000313" key="3">
    <source>
        <dbReference type="Proteomes" id="UP000007797"/>
    </source>
</evidence>
<dbReference type="Proteomes" id="UP000007797">
    <property type="component" value="Unassembled WGS sequence"/>
</dbReference>
<dbReference type="GeneID" id="14877019"/>
<keyword evidence="1" id="KW-0732">Signal</keyword>
<dbReference type="AlphaFoldDB" id="F4PI30"/>
<gene>
    <name evidence="2" type="ORF">DFA_03562</name>
</gene>
<dbReference type="EMBL" id="GL883006">
    <property type="protein sequence ID" value="EGG25313.1"/>
    <property type="molecule type" value="Genomic_DNA"/>
</dbReference>
<organism evidence="2 3">
    <name type="scientific">Cavenderia fasciculata</name>
    <name type="common">Slime mold</name>
    <name type="synonym">Dictyostelium fasciculatum</name>
    <dbReference type="NCBI Taxonomy" id="261658"/>
    <lineage>
        <taxon>Eukaryota</taxon>
        <taxon>Amoebozoa</taxon>
        <taxon>Evosea</taxon>
        <taxon>Eumycetozoa</taxon>
        <taxon>Dictyostelia</taxon>
        <taxon>Acytosteliales</taxon>
        <taxon>Cavenderiaceae</taxon>
        <taxon>Cavenderia</taxon>
    </lineage>
</organism>
<feature type="signal peptide" evidence="1">
    <location>
        <begin position="1"/>
        <end position="19"/>
    </location>
</feature>
<evidence type="ECO:0000313" key="2">
    <source>
        <dbReference type="EMBL" id="EGG25313.1"/>
    </source>
</evidence>
<keyword evidence="3" id="KW-1185">Reference proteome</keyword>
<proteinExistence type="predicted"/>
<sequence>MKLLFVCVVVLAMVIGSMSQNIPNSVYIRRSGGFAGRQKDYGQNFRPDYPAYDVYEFNAQVDNPSKSFAWNQEATKPNICHLFEELVERYGRQL</sequence>
<name>F4PI30_CACFS</name>